<comment type="caution">
    <text evidence="1">The sequence shown here is derived from an EMBL/GenBank/DDBJ whole genome shotgun (WGS) entry which is preliminary data.</text>
</comment>
<dbReference type="Proteomes" id="UP000824139">
    <property type="component" value="Unassembled WGS sequence"/>
</dbReference>
<feature type="non-terminal residue" evidence="1">
    <location>
        <position position="181"/>
    </location>
</feature>
<proteinExistence type="predicted"/>
<gene>
    <name evidence="1" type="ORF">IAD41_05690</name>
</gene>
<evidence type="ECO:0000313" key="1">
    <source>
        <dbReference type="EMBL" id="HIS83080.1"/>
    </source>
</evidence>
<dbReference type="EMBL" id="DVJO01000124">
    <property type="protein sequence ID" value="HIS83080.1"/>
    <property type="molecule type" value="Genomic_DNA"/>
</dbReference>
<reference evidence="1" key="2">
    <citation type="journal article" date="2021" name="PeerJ">
        <title>Extensive microbial diversity within the chicken gut microbiome revealed by metagenomics and culture.</title>
        <authorList>
            <person name="Gilroy R."/>
            <person name="Ravi A."/>
            <person name="Getino M."/>
            <person name="Pursley I."/>
            <person name="Horton D.L."/>
            <person name="Alikhan N.F."/>
            <person name="Baker D."/>
            <person name="Gharbi K."/>
            <person name="Hall N."/>
            <person name="Watson M."/>
            <person name="Adriaenssens E.M."/>
            <person name="Foster-Nyarko E."/>
            <person name="Jarju S."/>
            <person name="Secka A."/>
            <person name="Antonio M."/>
            <person name="Oren A."/>
            <person name="Chaudhuri R.R."/>
            <person name="La Ragione R."/>
            <person name="Hildebrand F."/>
            <person name="Pallen M.J."/>
        </authorList>
    </citation>
    <scope>NUCLEOTIDE SEQUENCE</scope>
    <source>
        <strain evidence="1">CHK152-2994</strain>
    </source>
</reference>
<dbReference type="AlphaFoldDB" id="A0A9D1K3M7"/>
<evidence type="ECO:0000313" key="2">
    <source>
        <dbReference type="Proteomes" id="UP000824139"/>
    </source>
</evidence>
<sequence length="181" mass="20665">MLQEATKALNSAFNNSFIKKLSQYLHDCVREEVKSSTFRNLKGDKDNKWIFLQGEEELFTQGREYISLDGKDSKLTELMLQSELGSKDKYLIYGYLFLVGKSNKSKRQNEFLTPLLYMPCKLERNGVNINCLPLDEVLSLNTGALAALMRKSDDDDETDIMLEGLLDVVPDLPITEEKLNI</sequence>
<name>A0A9D1K3M7_9BACT</name>
<protein>
    <submittedName>
        <fullName evidence="1">Uncharacterized protein</fullName>
    </submittedName>
</protein>
<organism evidence="1 2">
    <name type="scientific">Candidatus Scatenecus faecavium</name>
    <dbReference type="NCBI Taxonomy" id="2840915"/>
    <lineage>
        <taxon>Bacteria</taxon>
        <taxon>Candidatus Scatenecus</taxon>
    </lineage>
</organism>
<accession>A0A9D1K3M7</accession>
<reference evidence="1" key="1">
    <citation type="submission" date="2020-10" db="EMBL/GenBank/DDBJ databases">
        <authorList>
            <person name="Gilroy R."/>
        </authorList>
    </citation>
    <scope>NUCLEOTIDE SEQUENCE</scope>
    <source>
        <strain evidence="1">CHK152-2994</strain>
    </source>
</reference>